<dbReference type="GO" id="GO:0016407">
    <property type="term" value="F:acetyltransferase activity"/>
    <property type="evidence" value="ECO:0007669"/>
    <property type="project" value="InterPro"/>
</dbReference>
<proteinExistence type="inferred from homology"/>
<dbReference type="InterPro" id="IPR001447">
    <property type="entry name" value="Arylamine_N-AcTrfase"/>
</dbReference>
<evidence type="ECO:0000313" key="3">
    <source>
        <dbReference type="Proteomes" id="UP000191612"/>
    </source>
</evidence>
<dbReference type="EMBL" id="MDYO01000001">
    <property type="protein sequence ID" value="OQE04270.1"/>
    <property type="molecule type" value="Genomic_DNA"/>
</dbReference>
<dbReference type="Gene3D" id="3.30.2140.20">
    <property type="match status" value="1"/>
</dbReference>
<evidence type="ECO:0000256" key="1">
    <source>
        <dbReference type="ARBA" id="ARBA00006547"/>
    </source>
</evidence>
<dbReference type="PANTHER" id="PTHR11786">
    <property type="entry name" value="N-HYDROXYARYLAMINE O-ACETYLTRANSFERASE"/>
    <property type="match status" value="1"/>
</dbReference>
<dbReference type="InterPro" id="IPR053710">
    <property type="entry name" value="Arylamine_NAT_domain_sf"/>
</dbReference>
<dbReference type="STRING" id="60172.A0A1V6RRV1"/>
<reference evidence="3" key="1">
    <citation type="journal article" date="2017" name="Nat. Microbiol.">
        <title>Global analysis of biosynthetic gene clusters reveals vast potential of secondary metabolite production in Penicillium species.</title>
        <authorList>
            <person name="Nielsen J.C."/>
            <person name="Grijseels S."/>
            <person name="Prigent S."/>
            <person name="Ji B."/>
            <person name="Dainat J."/>
            <person name="Nielsen K.F."/>
            <person name="Frisvad J.C."/>
            <person name="Workman M."/>
            <person name="Nielsen J."/>
        </authorList>
    </citation>
    <scope>NUCLEOTIDE SEQUENCE [LARGE SCALE GENOMIC DNA]</scope>
    <source>
        <strain evidence="3">IBT 29525</strain>
    </source>
</reference>
<dbReference type="Pfam" id="PF00797">
    <property type="entry name" value="Acetyltransf_2"/>
    <property type="match status" value="1"/>
</dbReference>
<accession>A0A1V6RRV1</accession>
<organism evidence="2 3">
    <name type="scientific">Penicillium solitum</name>
    <dbReference type="NCBI Taxonomy" id="60172"/>
    <lineage>
        <taxon>Eukaryota</taxon>
        <taxon>Fungi</taxon>
        <taxon>Dikarya</taxon>
        <taxon>Ascomycota</taxon>
        <taxon>Pezizomycotina</taxon>
        <taxon>Eurotiomycetes</taxon>
        <taxon>Eurotiomycetidae</taxon>
        <taxon>Eurotiales</taxon>
        <taxon>Aspergillaceae</taxon>
        <taxon>Penicillium</taxon>
    </lineage>
</organism>
<comment type="caution">
    <text evidence="2">The sequence shown here is derived from an EMBL/GenBank/DDBJ whole genome shotgun (WGS) entry which is preliminary data.</text>
</comment>
<sequence length="228" mass="25983">MDTPKLASAYTPALLTKYLNYIALPDQYAQYINQPEAFPKTEEALKDLFRCQITRFPYDNLTCHYSATQLAEIQPEKIYTKVIGGSESNPRSCRGGYCLEMGIFFHHILHRLGFPVYMTGGRSRDRIDGIPQGEFRGWAHIVNIVRLSSGVQYHLDVAFGGDGPTSPLPLISGQVTKNLGPQELRLIYDNIPKQARKEQNVRIYQYRNAADKPWNSYYSFAELEFFSG</sequence>
<comment type="similarity">
    <text evidence="1">Belongs to the arylamine N-acetyltransferase family.</text>
</comment>
<gene>
    <name evidence="2" type="ORF">PENSOL_c001G05273</name>
</gene>
<dbReference type="Proteomes" id="UP000191612">
    <property type="component" value="Unassembled WGS sequence"/>
</dbReference>
<protein>
    <submittedName>
        <fullName evidence="2">Uncharacterized protein</fullName>
    </submittedName>
</protein>
<dbReference type="SUPFAM" id="SSF54001">
    <property type="entry name" value="Cysteine proteinases"/>
    <property type="match status" value="1"/>
</dbReference>
<dbReference type="AlphaFoldDB" id="A0A1V6RRV1"/>
<dbReference type="PANTHER" id="PTHR11786:SF0">
    <property type="entry name" value="ARYLAMINE N-ACETYLTRANSFERASE 4-RELATED"/>
    <property type="match status" value="1"/>
</dbReference>
<keyword evidence="3" id="KW-1185">Reference proteome</keyword>
<evidence type="ECO:0000313" key="2">
    <source>
        <dbReference type="EMBL" id="OQE04270.1"/>
    </source>
</evidence>
<name>A0A1V6RRV1_9EURO</name>
<dbReference type="InterPro" id="IPR038765">
    <property type="entry name" value="Papain-like_cys_pep_sf"/>
</dbReference>